<keyword evidence="2 6" id="KW-0853">WD repeat</keyword>
<proteinExistence type="inferred from homology"/>
<evidence type="ECO:0000313" key="8">
    <source>
        <dbReference type="EMBL" id="KAJ9692115.1"/>
    </source>
</evidence>
<gene>
    <name evidence="8" type="ORF">PVL29_011277</name>
</gene>
<dbReference type="FunFam" id="2.130.10.10:FF:000569">
    <property type="entry name" value="Serine/threonine-protein phosphatase 2A 55 kDa regulatory subunit B"/>
    <property type="match status" value="1"/>
</dbReference>
<name>A0AA38ZN26_VITRO</name>
<evidence type="ECO:0000256" key="5">
    <source>
        <dbReference type="ARBA" id="ARBA00062838"/>
    </source>
</evidence>
<evidence type="ECO:0000256" key="2">
    <source>
        <dbReference type="ARBA" id="ARBA00022574"/>
    </source>
</evidence>
<dbReference type="AlphaFoldDB" id="A0AA38ZN26"/>
<dbReference type="PRINTS" id="PR00600">
    <property type="entry name" value="PP2APR55"/>
</dbReference>
<protein>
    <recommendedName>
        <fullName evidence="6">Serine/threonine-protein phosphatase 2A 55 kDa regulatory subunit B</fullName>
    </recommendedName>
</protein>
<evidence type="ECO:0000256" key="6">
    <source>
        <dbReference type="RuleBase" id="RU331113"/>
    </source>
</evidence>
<dbReference type="FunFam" id="2.130.10.10:FF:000609">
    <property type="entry name" value="Serine/threonine-protein phosphatase 2A 55 kDa regulatory subunit B"/>
    <property type="match status" value="1"/>
</dbReference>
<evidence type="ECO:0000256" key="4">
    <source>
        <dbReference type="ARBA" id="ARBA00034298"/>
    </source>
</evidence>
<reference evidence="8 9" key="1">
    <citation type="journal article" date="2023" name="BMC Biotechnol.">
        <title>Vitis rotundifolia cv Carlos genome sequencing.</title>
        <authorList>
            <person name="Huff M."/>
            <person name="Hulse-Kemp A."/>
            <person name="Scheffler B."/>
            <person name="Youngblood R."/>
            <person name="Simpson S."/>
            <person name="Babiker E."/>
            <person name="Staton M."/>
        </authorList>
    </citation>
    <scope>NUCLEOTIDE SEQUENCE [LARGE SCALE GENOMIC DNA]</scope>
    <source>
        <tissue evidence="8">Leaf</tissue>
    </source>
</reference>
<feature type="compositionally biased region" description="Low complexity" evidence="7">
    <location>
        <begin position="160"/>
        <end position="179"/>
    </location>
</feature>
<dbReference type="InterPro" id="IPR015943">
    <property type="entry name" value="WD40/YVTN_repeat-like_dom_sf"/>
</dbReference>
<dbReference type="PROSITE" id="PS01024">
    <property type="entry name" value="PR55_1"/>
    <property type="match status" value="1"/>
</dbReference>
<comment type="caution">
    <text evidence="8">The sequence shown here is derived from an EMBL/GenBank/DDBJ whole genome shotgun (WGS) entry which is preliminary data.</text>
</comment>
<comment type="similarity">
    <text evidence="1 6">Belongs to the phosphatase 2A regulatory subunit B family.</text>
</comment>
<accession>A0AA38ZN26</accession>
<evidence type="ECO:0000256" key="3">
    <source>
        <dbReference type="ARBA" id="ARBA00022737"/>
    </source>
</evidence>
<dbReference type="Proteomes" id="UP001168098">
    <property type="component" value="Unassembled WGS sequence"/>
</dbReference>
<comment type="function">
    <text evidence="4">The B regulatory subunit may modulate substrate selectivity and catalytic activity, and may also direct the localization of the catalytic enzyme to a particular subcellular compartment.</text>
</comment>
<feature type="region of interest" description="Disordered" evidence="7">
    <location>
        <begin position="160"/>
        <end position="183"/>
    </location>
</feature>
<dbReference type="PIRSF" id="PIRSF037309">
    <property type="entry name" value="PP2A_PR55"/>
    <property type="match status" value="1"/>
</dbReference>
<keyword evidence="9" id="KW-1185">Reference proteome</keyword>
<dbReference type="InterPro" id="IPR036322">
    <property type="entry name" value="WD40_repeat_dom_sf"/>
</dbReference>
<comment type="subunit">
    <text evidence="5">PP2A consists of a common heteromeric enzyme, composed of a catalytic subunit (subunits C), a constant regulatory subunit (subunit A), and a variety of regulatory subunits such as subunits B (the R2/B/PR55/B55, R3/B''/PR72/PR130/PR59 and R5/B'/B56 families). Interacts with SIC/RON3.</text>
</comment>
<dbReference type="GO" id="GO:0019888">
    <property type="term" value="F:protein phosphatase regulator activity"/>
    <property type="evidence" value="ECO:0007669"/>
    <property type="project" value="InterPro"/>
</dbReference>
<dbReference type="Gene3D" id="2.130.10.10">
    <property type="entry name" value="YVTN repeat-like/Quinoprotein amine dehydrogenase"/>
    <property type="match status" value="2"/>
</dbReference>
<dbReference type="SUPFAM" id="SSF50978">
    <property type="entry name" value="WD40 repeat-like"/>
    <property type="match status" value="1"/>
</dbReference>
<dbReference type="PANTHER" id="PTHR11871">
    <property type="entry name" value="PROTEIN PHOSPHATASE PP2A REGULATORY SUBUNIT B"/>
    <property type="match status" value="1"/>
</dbReference>
<evidence type="ECO:0000256" key="7">
    <source>
        <dbReference type="SAM" id="MobiDB-lite"/>
    </source>
</evidence>
<sequence length="469" mass="52956">MNGDDTAAPSAPPPPPLEWKFSQVFGERAAGEEVQEVDIISAIEFDKSGDHLATGDRGGRVVLFERTDTKDHGGSRRDLERMDYPIRHPEFRYKTEFQSHEPEFDYLKSLEIEEKINKIRWCQTANGALFLLSTNDKTIKFWKVQEKKVKKISEMNLDPSKAVGNGSVASSSNSTSPKPYLANGGSPDRSYSYLSNDFSFPPGGIPSLRLPTVVSSPETSLVARCRRVYAHAHDYHINSISNNSDGETFISADDLRINLWNLEISNQSFNIVDVKPANMEDLTEVITSAEFHPTHCNMLAYSSSKGSIRLNDLRQSALCDSHSKLFEEQEAPGSRSFFTEIIASISDIKFSKDGRFILSRDYMTLKLWDINMDAGPVSTFQVHEYLRPKVSLLSSEKSYTEQLLHYSLHANYTLCFFPSLQLCDLYENDSIFDKFECCLSGDGMRVATGSYRSVFKIFFINHCFLNPLP</sequence>
<keyword evidence="3 6" id="KW-0677">Repeat</keyword>
<evidence type="ECO:0000256" key="1">
    <source>
        <dbReference type="ARBA" id="ARBA00008259"/>
    </source>
</evidence>
<evidence type="ECO:0000313" key="9">
    <source>
        <dbReference type="Proteomes" id="UP001168098"/>
    </source>
</evidence>
<dbReference type="PROSITE" id="PS01025">
    <property type="entry name" value="PR55_2"/>
    <property type="match status" value="1"/>
</dbReference>
<dbReference type="InterPro" id="IPR018067">
    <property type="entry name" value="PP2A_PR55_CS"/>
</dbReference>
<dbReference type="InterPro" id="IPR000009">
    <property type="entry name" value="PP2A_PR55"/>
</dbReference>
<dbReference type="InterPro" id="IPR001680">
    <property type="entry name" value="WD40_rpt"/>
</dbReference>
<organism evidence="8 9">
    <name type="scientific">Vitis rotundifolia</name>
    <name type="common">Muscadine grape</name>
    <dbReference type="NCBI Taxonomy" id="103349"/>
    <lineage>
        <taxon>Eukaryota</taxon>
        <taxon>Viridiplantae</taxon>
        <taxon>Streptophyta</taxon>
        <taxon>Embryophyta</taxon>
        <taxon>Tracheophyta</taxon>
        <taxon>Spermatophyta</taxon>
        <taxon>Magnoliopsida</taxon>
        <taxon>eudicotyledons</taxon>
        <taxon>Gunneridae</taxon>
        <taxon>Pentapetalae</taxon>
        <taxon>rosids</taxon>
        <taxon>Vitales</taxon>
        <taxon>Vitaceae</taxon>
        <taxon>Viteae</taxon>
        <taxon>Vitis</taxon>
    </lineage>
</organism>
<dbReference type="GO" id="GO:0000159">
    <property type="term" value="C:protein phosphatase type 2A complex"/>
    <property type="evidence" value="ECO:0007669"/>
    <property type="project" value="UniProtKB-UniRule"/>
</dbReference>
<dbReference type="Pfam" id="PF00400">
    <property type="entry name" value="WD40"/>
    <property type="match status" value="2"/>
</dbReference>
<dbReference type="SMART" id="SM00320">
    <property type="entry name" value="WD40"/>
    <property type="match status" value="5"/>
</dbReference>
<dbReference type="EMBL" id="JARBHA010000009">
    <property type="protein sequence ID" value="KAJ9692115.1"/>
    <property type="molecule type" value="Genomic_DNA"/>
</dbReference>